<evidence type="ECO:0000313" key="5">
    <source>
        <dbReference type="Proteomes" id="UP000544107"/>
    </source>
</evidence>
<evidence type="ECO:0000313" key="2">
    <source>
        <dbReference type="EMBL" id="MBB4006289.1"/>
    </source>
</evidence>
<dbReference type="RefSeq" id="WP_075615045.1">
    <property type="nucleotide sequence ID" value="NZ_JACIED010000001.1"/>
</dbReference>
<organism evidence="3 4">
    <name type="scientific">Allorhizobium taibaishanense</name>
    <dbReference type="NCBI Taxonomy" id="887144"/>
    <lineage>
        <taxon>Bacteria</taxon>
        <taxon>Pseudomonadati</taxon>
        <taxon>Pseudomonadota</taxon>
        <taxon>Alphaproteobacteria</taxon>
        <taxon>Hyphomicrobiales</taxon>
        <taxon>Rhizobiaceae</taxon>
        <taxon>Rhizobium/Agrobacterium group</taxon>
        <taxon>Allorhizobium</taxon>
    </lineage>
</organism>
<evidence type="ECO:0000313" key="4">
    <source>
        <dbReference type="Proteomes" id="UP000185598"/>
    </source>
</evidence>
<dbReference type="EMBL" id="JACIED010000001">
    <property type="protein sequence ID" value="MBB4006289.1"/>
    <property type="molecule type" value="Genomic_DNA"/>
</dbReference>
<dbReference type="EMBL" id="MKIN01000022">
    <property type="protein sequence ID" value="OLP49255.1"/>
    <property type="molecule type" value="Genomic_DNA"/>
</dbReference>
<dbReference type="Proteomes" id="UP000544107">
    <property type="component" value="Unassembled WGS sequence"/>
</dbReference>
<dbReference type="OrthoDB" id="7596641at2"/>
<evidence type="ECO:0008006" key="6">
    <source>
        <dbReference type="Google" id="ProtNLM"/>
    </source>
</evidence>
<sequence length="87" mass="9912">MAKVTYEIVPHDEGWAYRLDGAYSERFDSHDQALEAARIVMKEIAQADEPVRIVYQDADGKWRAEMSNGNDHPEVEILDHYTSSSQG</sequence>
<gene>
    <name evidence="3" type="ORF">BJF91_19510</name>
    <name evidence="2" type="ORF">GGQ71_000525</name>
</gene>
<accession>A0A1Q9A3T0</accession>
<dbReference type="AlphaFoldDB" id="A0A1Q9A3T0"/>
<name>A0A1Q9A3T0_9HYPH</name>
<dbReference type="Proteomes" id="UP000185598">
    <property type="component" value="Unassembled WGS sequence"/>
</dbReference>
<dbReference type="Pfam" id="PF09954">
    <property type="entry name" value="DUF2188"/>
    <property type="match status" value="1"/>
</dbReference>
<reference evidence="3 4" key="1">
    <citation type="submission" date="2016-09" db="EMBL/GenBank/DDBJ databases">
        <title>Rhizobium oryziradicis sp. nov., isolated from the root of rice.</title>
        <authorList>
            <person name="Zhao J."/>
            <person name="Zhang X."/>
        </authorList>
    </citation>
    <scope>NUCLEOTIDE SEQUENCE [LARGE SCALE GENOMIC DNA]</scope>
    <source>
        <strain evidence="3 4">14971</strain>
    </source>
</reference>
<dbReference type="STRING" id="887144.BJF91_19510"/>
<protein>
    <recommendedName>
        <fullName evidence="6">DUF2188 domain-containing protein</fullName>
    </recommendedName>
</protein>
<proteinExistence type="predicted"/>
<dbReference type="InterPro" id="IPR018691">
    <property type="entry name" value="DUF2188"/>
</dbReference>
<feature type="region of interest" description="Disordered" evidence="1">
    <location>
        <begin position="64"/>
        <end position="87"/>
    </location>
</feature>
<comment type="caution">
    <text evidence="3">The sequence shown here is derived from an EMBL/GenBank/DDBJ whole genome shotgun (WGS) entry which is preliminary data.</text>
</comment>
<keyword evidence="4" id="KW-1185">Reference proteome</keyword>
<evidence type="ECO:0000256" key="1">
    <source>
        <dbReference type="SAM" id="MobiDB-lite"/>
    </source>
</evidence>
<reference evidence="2 5" key="2">
    <citation type="submission" date="2020-08" db="EMBL/GenBank/DDBJ databases">
        <title>Genomic Encyclopedia of Type Strains, Phase IV (KMG-IV): sequencing the most valuable type-strain genomes for metagenomic binning, comparative biology and taxonomic classification.</title>
        <authorList>
            <person name="Goeker M."/>
        </authorList>
    </citation>
    <scope>NUCLEOTIDE SEQUENCE [LARGE SCALE GENOMIC DNA]</scope>
    <source>
        <strain evidence="2 5">DSM 100021</strain>
    </source>
</reference>
<evidence type="ECO:0000313" key="3">
    <source>
        <dbReference type="EMBL" id="OLP49255.1"/>
    </source>
</evidence>